<dbReference type="AlphaFoldDB" id="A0A4Q7MEL8"/>
<sequence length="234" mass="25268">MTIPFPGATSVSILDVYSWEAPDGLPGGSPHLHTACTEGYVVVGGRGRVQTLDASGFRETPLHERSVVWFGPGVIHRLINDEDLRIVVVMQNNGLPEAGDAVLTFTAEVVGDNDRYAEWAKLTPGDEETSARQRQSRAVAGFTELRAQLDAEGPAALQRFYDAAARIVGPKVPRWRQAWRDGPMRAATATGEQLDALERGLADHLAAGRVNAQEPAPRFGMCGRLSTYSFALGS</sequence>
<evidence type="ECO:0000259" key="1">
    <source>
        <dbReference type="Pfam" id="PF07883"/>
    </source>
</evidence>
<dbReference type="CDD" id="cd02208">
    <property type="entry name" value="cupin_RmlC-like"/>
    <property type="match status" value="1"/>
</dbReference>
<protein>
    <submittedName>
        <fullName evidence="2">Cupin domain</fullName>
    </submittedName>
</protein>
<dbReference type="RefSeq" id="WP_130353032.1">
    <property type="nucleotide sequence ID" value="NZ_SGWY01000002.1"/>
</dbReference>
<feature type="domain" description="Cupin type-2" evidence="1">
    <location>
        <begin position="27"/>
        <end position="89"/>
    </location>
</feature>
<dbReference type="Pfam" id="PF07883">
    <property type="entry name" value="Cupin_2"/>
    <property type="match status" value="1"/>
</dbReference>
<accession>A0A4Q7MEL8</accession>
<dbReference type="InterPro" id="IPR011051">
    <property type="entry name" value="RmlC_Cupin_sf"/>
</dbReference>
<evidence type="ECO:0000313" key="3">
    <source>
        <dbReference type="Proteomes" id="UP000293289"/>
    </source>
</evidence>
<organism evidence="2 3">
    <name type="scientific">Agromyces ramosus</name>
    <dbReference type="NCBI Taxonomy" id="33879"/>
    <lineage>
        <taxon>Bacteria</taxon>
        <taxon>Bacillati</taxon>
        <taxon>Actinomycetota</taxon>
        <taxon>Actinomycetes</taxon>
        <taxon>Micrococcales</taxon>
        <taxon>Microbacteriaceae</taxon>
        <taxon>Agromyces</taxon>
    </lineage>
</organism>
<dbReference type="InterPro" id="IPR013096">
    <property type="entry name" value="Cupin_2"/>
</dbReference>
<dbReference type="SUPFAM" id="SSF51182">
    <property type="entry name" value="RmlC-like cupins"/>
    <property type="match status" value="1"/>
</dbReference>
<dbReference type="InterPro" id="IPR014710">
    <property type="entry name" value="RmlC-like_jellyroll"/>
</dbReference>
<gene>
    <name evidence="2" type="ORF">EV187_2168</name>
</gene>
<dbReference type="OrthoDB" id="623300at2"/>
<dbReference type="Proteomes" id="UP000293289">
    <property type="component" value="Unassembled WGS sequence"/>
</dbReference>
<name>A0A4Q7MEL8_9MICO</name>
<evidence type="ECO:0000313" key="2">
    <source>
        <dbReference type="EMBL" id="RZS66441.1"/>
    </source>
</evidence>
<dbReference type="Gene3D" id="2.60.120.10">
    <property type="entry name" value="Jelly Rolls"/>
    <property type="match status" value="1"/>
</dbReference>
<dbReference type="EMBL" id="SGWY01000002">
    <property type="protein sequence ID" value="RZS66441.1"/>
    <property type="molecule type" value="Genomic_DNA"/>
</dbReference>
<proteinExistence type="predicted"/>
<keyword evidence="3" id="KW-1185">Reference proteome</keyword>
<reference evidence="2 3" key="1">
    <citation type="submission" date="2019-02" db="EMBL/GenBank/DDBJ databases">
        <title>Genomic Encyclopedia of Type Strains, Phase IV (KMG-IV): sequencing the most valuable type-strain genomes for metagenomic binning, comparative biology and taxonomic classification.</title>
        <authorList>
            <person name="Goeker M."/>
        </authorList>
    </citation>
    <scope>NUCLEOTIDE SEQUENCE [LARGE SCALE GENOMIC DNA]</scope>
    <source>
        <strain evidence="2 3">DSM 43045</strain>
    </source>
</reference>
<comment type="caution">
    <text evidence="2">The sequence shown here is derived from an EMBL/GenBank/DDBJ whole genome shotgun (WGS) entry which is preliminary data.</text>
</comment>